<evidence type="ECO:0000313" key="2">
    <source>
        <dbReference type="EMBL" id="CAB4611917.1"/>
    </source>
</evidence>
<dbReference type="EMBL" id="CAEZUW010000058">
    <property type="protein sequence ID" value="CAB4611917.1"/>
    <property type="molecule type" value="Genomic_DNA"/>
</dbReference>
<keyword evidence="1" id="KW-0472">Membrane</keyword>
<evidence type="ECO:0000256" key="1">
    <source>
        <dbReference type="SAM" id="Phobius"/>
    </source>
</evidence>
<organism evidence="2">
    <name type="scientific">freshwater metagenome</name>
    <dbReference type="NCBI Taxonomy" id="449393"/>
    <lineage>
        <taxon>unclassified sequences</taxon>
        <taxon>metagenomes</taxon>
        <taxon>ecological metagenomes</taxon>
    </lineage>
</organism>
<reference evidence="2" key="1">
    <citation type="submission" date="2020-05" db="EMBL/GenBank/DDBJ databases">
        <authorList>
            <person name="Chiriac C."/>
            <person name="Salcher M."/>
            <person name="Ghai R."/>
            <person name="Kavagutti S V."/>
        </authorList>
    </citation>
    <scope>NUCLEOTIDE SEQUENCE</scope>
</reference>
<gene>
    <name evidence="2" type="ORF">UFOPK1855_00468</name>
</gene>
<feature type="transmembrane region" description="Helical" evidence="1">
    <location>
        <begin position="12"/>
        <end position="29"/>
    </location>
</feature>
<name>A0A6J6HET6_9ZZZZ</name>
<keyword evidence="1" id="KW-0812">Transmembrane</keyword>
<proteinExistence type="predicted"/>
<accession>A0A6J6HET6</accession>
<dbReference type="AlphaFoldDB" id="A0A6J6HET6"/>
<sequence>MQADTQFEARMLGVIHLPLTFVIANIYPICPDLKA</sequence>
<keyword evidence="1" id="KW-1133">Transmembrane helix</keyword>
<protein>
    <submittedName>
        <fullName evidence="2">Unannotated protein</fullName>
    </submittedName>
</protein>